<reference evidence="4" key="1">
    <citation type="submission" date="2019-11" db="EMBL/GenBank/DDBJ databases">
        <authorList>
            <person name="Feng L."/>
        </authorList>
    </citation>
    <scope>NUCLEOTIDE SEQUENCE</scope>
    <source>
        <strain evidence="4">AcaccaeLFYP115</strain>
    </source>
</reference>
<feature type="binding site" evidence="2">
    <location>
        <begin position="236"/>
        <end position="239"/>
    </location>
    <ligand>
        <name>dihydroxyacetone phosphate</name>
        <dbReference type="ChEBI" id="CHEBI:57642"/>
    </ligand>
</feature>
<evidence type="ECO:0000256" key="3">
    <source>
        <dbReference type="PIRSR" id="PIRSR001359-3"/>
    </source>
</evidence>
<feature type="binding site" evidence="3">
    <location>
        <position position="82"/>
    </location>
    <ligand>
        <name>Zn(2+)</name>
        <dbReference type="ChEBI" id="CHEBI:29105"/>
        <label>1</label>
        <note>catalytic</note>
    </ligand>
</feature>
<feature type="binding site" evidence="3">
    <location>
        <position position="133"/>
    </location>
    <ligand>
        <name>Zn(2+)</name>
        <dbReference type="ChEBI" id="CHEBI:29105"/>
        <label>2</label>
    </ligand>
</feature>
<dbReference type="RefSeq" id="WP_006566081.1">
    <property type="nucleotide sequence ID" value="NZ_CACRSQ010000007.1"/>
</dbReference>
<keyword evidence="3" id="KW-0479">Metal-binding</keyword>
<organism evidence="4">
    <name type="scientific">Anaerostipes caccae</name>
    <dbReference type="NCBI Taxonomy" id="105841"/>
    <lineage>
        <taxon>Bacteria</taxon>
        <taxon>Bacillati</taxon>
        <taxon>Bacillota</taxon>
        <taxon>Clostridia</taxon>
        <taxon>Lachnospirales</taxon>
        <taxon>Lachnospiraceae</taxon>
        <taxon>Anaerostipes</taxon>
    </lineage>
</organism>
<dbReference type="InterPro" id="IPR013785">
    <property type="entry name" value="Aldolase_TIM"/>
</dbReference>
<proteinExistence type="predicted"/>
<dbReference type="InterPro" id="IPR050246">
    <property type="entry name" value="Class_II_FBP_aldolase"/>
</dbReference>
<accession>A0A6N2W245</accession>
<dbReference type="GO" id="GO:0004332">
    <property type="term" value="F:fructose-bisphosphate aldolase activity"/>
    <property type="evidence" value="ECO:0007669"/>
    <property type="project" value="UniProtKB-EC"/>
</dbReference>
<dbReference type="InterPro" id="IPR000771">
    <property type="entry name" value="FBA_II"/>
</dbReference>
<dbReference type="Gene3D" id="3.20.20.70">
    <property type="entry name" value="Aldolase class I"/>
    <property type="match status" value="1"/>
</dbReference>
<dbReference type="Pfam" id="PF01116">
    <property type="entry name" value="F_bP_aldolase"/>
    <property type="match status" value="1"/>
</dbReference>
<dbReference type="NCBIfam" id="TIGR00167">
    <property type="entry name" value="cbbA"/>
    <property type="match status" value="1"/>
</dbReference>
<dbReference type="PIRSF" id="PIRSF001359">
    <property type="entry name" value="F_bP_aldolase_II"/>
    <property type="match status" value="1"/>
</dbReference>
<dbReference type="GO" id="GO:0005975">
    <property type="term" value="P:carbohydrate metabolic process"/>
    <property type="evidence" value="ECO:0007669"/>
    <property type="project" value="InterPro"/>
</dbReference>
<dbReference type="GO" id="GO:0005829">
    <property type="term" value="C:cytosol"/>
    <property type="evidence" value="ECO:0007669"/>
    <property type="project" value="TreeGrafter"/>
</dbReference>
<dbReference type="GO" id="GO:0008270">
    <property type="term" value="F:zinc ion binding"/>
    <property type="evidence" value="ECO:0007669"/>
    <property type="project" value="InterPro"/>
</dbReference>
<feature type="binding site" evidence="3">
    <location>
        <position position="214"/>
    </location>
    <ligand>
        <name>Zn(2+)</name>
        <dbReference type="ChEBI" id="CHEBI:29105"/>
        <label>1</label>
        <note>catalytic</note>
    </ligand>
</feature>
<dbReference type="EC" id="4.1.2.13" evidence="4"/>
<dbReference type="GO" id="GO:0009025">
    <property type="term" value="F:tagatose-bisphosphate aldolase activity"/>
    <property type="evidence" value="ECO:0007669"/>
    <property type="project" value="TreeGrafter"/>
</dbReference>
<keyword evidence="3" id="KW-0862">Zinc</keyword>
<keyword evidence="4" id="KW-0456">Lyase</keyword>
<sequence>MLVTLKEICKIADERGIGVGAFNVPNLEALTAVVEAAEELNAPVIIAHVEIHEKYVPIEVIGPIMIETAKNASVPVCVHLDHGTSLNEIMKALRIGFTSVMIDASSEDYDTNVERTKEIVRIAHGMGVSVEAELGHILVSEKGASEGDVTPNNVNPKDCYTDPEKAREFVKNTEVDALAIAFGTAHGVYAAKPVLDLQRIMEIKKKIDIPLVMHGGSGVSSDEFKTAIQNGIKKINYYTYMALAGADRVKKFLYENRDDDSVQFHDIVMAGKEGMKENVKIAMNTFLMK</sequence>
<name>A0A6N2W245_9FIRM</name>
<dbReference type="CDD" id="cd00947">
    <property type="entry name" value="TBP_aldolase_IIB"/>
    <property type="match status" value="1"/>
</dbReference>
<evidence type="ECO:0000256" key="2">
    <source>
        <dbReference type="PIRSR" id="PIRSR001359-2"/>
    </source>
</evidence>
<dbReference type="PANTHER" id="PTHR30304">
    <property type="entry name" value="D-TAGATOSE-1,6-BISPHOSPHATE ALDOLASE"/>
    <property type="match status" value="1"/>
</dbReference>
<feature type="active site" description="Proton donor" evidence="1">
    <location>
        <position position="81"/>
    </location>
</feature>
<feature type="binding site" evidence="2">
    <location>
        <position position="187"/>
    </location>
    <ligand>
        <name>dihydroxyacetone phosphate</name>
        <dbReference type="ChEBI" id="CHEBI:57642"/>
    </ligand>
</feature>
<evidence type="ECO:0000256" key="1">
    <source>
        <dbReference type="PIRSR" id="PIRSR001359-1"/>
    </source>
</evidence>
<gene>
    <name evidence="4" type="primary">fba_9</name>
    <name evidence="4" type="ORF">ACLFYP115_02979</name>
</gene>
<feature type="binding site" evidence="3">
    <location>
        <position position="103"/>
    </location>
    <ligand>
        <name>Zn(2+)</name>
        <dbReference type="ChEBI" id="CHEBI:29105"/>
        <label>2</label>
    </ligand>
</feature>
<dbReference type="AlphaFoldDB" id="A0A6N2W245"/>
<protein>
    <submittedName>
        <fullName evidence="4">Fructose-bisphosphate aldolase</fullName>
        <ecNumber evidence="4">4.1.2.13</ecNumber>
    </submittedName>
</protein>
<feature type="binding site" evidence="3">
    <location>
        <position position="186"/>
    </location>
    <ligand>
        <name>Zn(2+)</name>
        <dbReference type="ChEBI" id="CHEBI:29105"/>
        <label>1</label>
        <note>catalytic</note>
    </ligand>
</feature>
<dbReference type="SUPFAM" id="SSF51569">
    <property type="entry name" value="Aldolase"/>
    <property type="match status" value="1"/>
</dbReference>
<dbReference type="PANTHER" id="PTHR30304:SF0">
    <property type="entry name" value="D-TAGATOSE-1,6-BISPHOSPHATE ALDOLASE SUBUNIT GATY-RELATED"/>
    <property type="match status" value="1"/>
</dbReference>
<comment type="cofactor">
    <cofactor evidence="3">
        <name>Zn(2+)</name>
        <dbReference type="ChEBI" id="CHEBI:29105"/>
    </cofactor>
    <text evidence="3">Binds 2 Zn(2+) ions per subunit. One is catalytic and the other provides a structural contribution.</text>
</comment>
<evidence type="ECO:0000313" key="4">
    <source>
        <dbReference type="EMBL" id="VYT36073.1"/>
    </source>
</evidence>
<dbReference type="EMBL" id="CACRSQ010000007">
    <property type="protein sequence ID" value="VYT36073.1"/>
    <property type="molecule type" value="Genomic_DNA"/>
</dbReference>
<feature type="binding site" evidence="2">
    <location>
        <begin position="215"/>
        <end position="217"/>
    </location>
    <ligand>
        <name>dihydroxyacetone phosphate</name>
        <dbReference type="ChEBI" id="CHEBI:57642"/>
    </ligand>
</feature>